<evidence type="ECO:0000313" key="1">
    <source>
        <dbReference type="EMBL" id="KAK6733509.1"/>
    </source>
</evidence>
<sequence length="298" mass="33972">MDKLSSAGYRSSTSSTSLTKLENILDDNCEGTKQVEEMLGPVRPVKTDYPSMLPKRKRTRMTNCTYKARTRASGAAIEDLMMQAKKIKYDIIGLTEMRRRHSLNAVYKTGEELFLGTCGSRDVGNQELTSENSQPSSCSREGVQRLTFVTELERNHHCIEKADCEIICDFYSDLFESHVHLPLHHQTVDGHFIPEVLPSEIRHAVMSAPGPDRIRPEHLKNIPPVLINILARLFTRYLSECKVPKQSKTSKTVLFNKKRDKHDTGYYRPNCLLSVTYKHFTKVILNRTEKALDEGQPC</sequence>
<dbReference type="PANTHER" id="PTHR19446">
    <property type="entry name" value="REVERSE TRANSCRIPTASES"/>
    <property type="match status" value="1"/>
</dbReference>
<dbReference type="Proteomes" id="UP001303046">
    <property type="component" value="Unassembled WGS sequence"/>
</dbReference>
<dbReference type="EMBL" id="JAVFWL010000002">
    <property type="protein sequence ID" value="KAK6733509.1"/>
    <property type="molecule type" value="Genomic_DNA"/>
</dbReference>
<comment type="caution">
    <text evidence="1">The sequence shown here is derived from an EMBL/GenBank/DDBJ whole genome shotgun (WGS) entry which is preliminary data.</text>
</comment>
<name>A0ABR1C4P9_NECAM</name>
<keyword evidence="2" id="KW-1185">Reference proteome</keyword>
<protein>
    <submittedName>
        <fullName evidence="1">Uncharacterized protein</fullName>
    </submittedName>
</protein>
<organism evidence="1 2">
    <name type="scientific">Necator americanus</name>
    <name type="common">Human hookworm</name>
    <dbReference type="NCBI Taxonomy" id="51031"/>
    <lineage>
        <taxon>Eukaryota</taxon>
        <taxon>Metazoa</taxon>
        <taxon>Ecdysozoa</taxon>
        <taxon>Nematoda</taxon>
        <taxon>Chromadorea</taxon>
        <taxon>Rhabditida</taxon>
        <taxon>Rhabditina</taxon>
        <taxon>Rhabditomorpha</taxon>
        <taxon>Strongyloidea</taxon>
        <taxon>Ancylostomatidae</taxon>
        <taxon>Bunostominae</taxon>
        <taxon>Necator</taxon>
    </lineage>
</organism>
<gene>
    <name evidence="1" type="primary">Necator_chrII.g5122</name>
    <name evidence="1" type="ORF">RB195_017330</name>
</gene>
<evidence type="ECO:0000313" key="2">
    <source>
        <dbReference type="Proteomes" id="UP001303046"/>
    </source>
</evidence>
<proteinExistence type="predicted"/>
<accession>A0ABR1C4P9</accession>
<reference evidence="1 2" key="1">
    <citation type="submission" date="2023-08" db="EMBL/GenBank/DDBJ databases">
        <title>A Necator americanus chromosomal reference genome.</title>
        <authorList>
            <person name="Ilik V."/>
            <person name="Petrzelkova K.J."/>
            <person name="Pardy F."/>
            <person name="Fuh T."/>
            <person name="Niatou-Singa F.S."/>
            <person name="Gouil Q."/>
            <person name="Baker L."/>
            <person name="Ritchie M.E."/>
            <person name="Jex A.R."/>
            <person name="Gazzola D."/>
            <person name="Li H."/>
            <person name="Toshio Fujiwara R."/>
            <person name="Zhan B."/>
            <person name="Aroian R.V."/>
            <person name="Pafco B."/>
            <person name="Schwarz E.M."/>
        </authorList>
    </citation>
    <scope>NUCLEOTIDE SEQUENCE [LARGE SCALE GENOMIC DNA]</scope>
    <source>
        <strain evidence="1 2">Aroian</strain>
        <tissue evidence="1">Whole animal</tissue>
    </source>
</reference>